<comment type="caution">
    <text evidence="2">The sequence shown here is derived from an EMBL/GenBank/DDBJ whole genome shotgun (WGS) entry which is preliminary data.</text>
</comment>
<evidence type="ECO:0000313" key="2">
    <source>
        <dbReference type="EMBL" id="CAI8036050.1"/>
    </source>
</evidence>
<keyword evidence="1" id="KW-0472">Membrane</keyword>
<evidence type="ECO:0000256" key="1">
    <source>
        <dbReference type="SAM" id="Phobius"/>
    </source>
</evidence>
<keyword evidence="3" id="KW-1185">Reference proteome</keyword>
<keyword evidence="1" id="KW-1133">Transmembrane helix</keyword>
<protein>
    <submittedName>
        <fullName evidence="2">Uncharacterized protein</fullName>
    </submittedName>
</protein>
<sequence length="126" mass="13363">AGSIAAGVLVPLILVAVIATLVVVTLIWLKRYISHISCLFSFSLCHRRCIQGLFGSPSATTSTTSKTVNLVSSASTSTPIYDEVDVLRGVTISHDIQLMSNEAYAPVIKTSANSAYGQVPTHVITQ</sequence>
<keyword evidence="1" id="KW-0812">Transmembrane</keyword>
<organism evidence="2 3">
    <name type="scientific">Geodia barretti</name>
    <name type="common">Barrett's horny sponge</name>
    <dbReference type="NCBI Taxonomy" id="519541"/>
    <lineage>
        <taxon>Eukaryota</taxon>
        <taxon>Metazoa</taxon>
        <taxon>Porifera</taxon>
        <taxon>Demospongiae</taxon>
        <taxon>Heteroscleromorpha</taxon>
        <taxon>Tetractinellida</taxon>
        <taxon>Astrophorina</taxon>
        <taxon>Geodiidae</taxon>
        <taxon>Geodia</taxon>
    </lineage>
</organism>
<feature type="transmembrane region" description="Helical" evidence="1">
    <location>
        <begin position="6"/>
        <end position="29"/>
    </location>
</feature>
<feature type="non-terminal residue" evidence="2">
    <location>
        <position position="1"/>
    </location>
</feature>
<gene>
    <name evidence="2" type="ORF">GBAR_LOCUS20225</name>
</gene>
<dbReference type="EMBL" id="CASHTH010002842">
    <property type="protein sequence ID" value="CAI8036050.1"/>
    <property type="molecule type" value="Genomic_DNA"/>
</dbReference>
<accession>A0AA35STT4</accession>
<proteinExistence type="predicted"/>
<reference evidence="2" key="1">
    <citation type="submission" date="2023-03" db="EMBL/GenBank/DDBJ databases">
        <authorList>
            <person name="Steffen K."/>
            <person name="Cardenas P."/>
        </authorList>
    </citation>
    <scope>NUCLEOTIDE SEQUENCE</scope>
</reference>
<name>A0AA35STT4_GEOBA</name>
<evidence type="ECO:0000313" key="3">
    <source>
        <dbReference type="Proteomes" id="UP001174909"/>
    </source>
</evidence>
<dbReference type="Proteomes" id="UP001174909">
    <property type="component" value="Unassembled WGS sequence"/>
</dbReference>
<dbReference type="AlphaFoldDB" id="A0AA35STT4"/>